<name>A0A1D3K9U7_PSEVE</name>
<evidence type="ECO:0000313" key="2">
    <source>
        <dbReference type="Proteomes" id="UP000245431"/>
    </source>
</evidence>
<accession>A0A1D3K9U7</accession>
<keyword evidence="1" id="KW-0614">Plasmid</keyword>
<proteinExistence type="predicted"/>
<gene>
    <name evidence="1" type="ORF">PVE_P0035</name>
</gene>
<geneLocation type="plasmid" evidence="2">
    <name>pve_Plasmid</name>
</geneLocation>
<sequence>MVSTPATRSFCFTLCRDHTRLSTHGRFSPSLLRFRAATTASVDFCRPSRHLAMPVAHGRLNRSPRVIRATFLLMPVGFTSQRSVQVLGLGNYGYLTPLCRLIRFLFVRPAFCLGLPSDSRSPATPLPLANTSPCRVCRGLSPPSHQCGHHSQTGCACAQRAMPGAP</sequence>
<dbReference type="EMBL" id="LT599585">
    <property type="protein sequence ID" value="SBW85080.1"/>
    <property type="molecule type" value="Genomic_DNA"/>
</dbReference>
<reference evidence="2" key="1">
    <citation type="submission" date="2016-07" db="EMBL/GenBank/DDBJ databases">
        <authorList>
            <person name="Florea S."/>
            <person name="Webb J.S."/>
            <person name="Jaromczyk J."/>
            <person name="Schardl C.L."/>
        </authorList>
    </citation>
    <scope>NUCLEOTIDE SEQUENCE [LARGE SCALE GENOMIC DNA]</scope>
    <source>
        <strain evidence="2">1YdBTEX2</strain>
        <plasmid evidence="2">Plasmid pve_Plasmid</plasmid>
    </source>
</reference>
<dbReference type="AlphaFoldDB" id="A0A1D3K9U7"/>
<organism evidence="1 2">
    <name type="scientific">Pseudomonas veronii 1YdBTEX2</name>
    <dbReference type="NCBI Taxonomy" id="1295141"/>
    <lineage>
        <taxon>Bacteria</taxon>
        <taxon>Pseudomonadati</taxon>
        <taxon>Pseudomonadota</taxon>
        <taxon>Gammaproteobacteria</taxon>
        <taxon>Pseudomonadales</taxon>
        <taxon>Pseudomonadaceae</taxon>
        <taxon>Pseudomonas</taxon>
    </lineage>
</organism>
<dbReference type="Proteomes" id="UP000245431">
    <property type="component" value="Plasmid PVE_plasmid"/>
</dbReference>
<protein>
    <submittedName>
        <fullName evidence="1">Uncharacterized protein</fullName>
    </submittedName>
</protein>
<evidence type="ECO:0000313" key="1">
    <source>
        <dbReference type="EMBL" id="SBW85080.1"/>
    </source>
</evidence>